<evidence type="ECO:0000313" key="3">
    <source>
        <dbReference type="EMBL" id="EMF11344.1"/>
    </source>
</evidence>
<evidence type="ECO:0000259" key="2">
    <source>
        <dbReference type="PROSITE" id="PS50888"/>
    </source>
</evidence>
<dbReference type="RefSeq" id="XP_016759465.1">
    <property type="nucleotide sequence ID" value="XM_016906077.1"/>
</dbReference>
<dbReference type="Gene3D" id="4.10.280.10">
    <property type="entry name" value="Helix-loop-helix DNA-binding domain"/>
    <property type="match status" value="1"/>
</dbReference>
<protein>
    <recommendedName>
        <fullName evidence="2">BHLH domain-containing protein</fullName>
    </recommendedName>
</protein>
<dbReference type="Pfam" id="PF00010">
    <property type="entry name" value="HLH"/>
    <property type="match status" value="1"/>
</dbReference>
<proteinExistence type="predicted"/>
<organism evidence="3 4">
    <name type="scientific">Sphaerulina musiva (strain SO2202)</name>
    <name type="common">Poplar stem canker fungus</name>
    <name type="synonym">Septoria musiva</name>
    <dbReference type="NCBI Taxonomy" id="692275"/>
    <lineage>
        <taxon>Eukaryota</taxon>
        <taxon>Fungi</taxon>
        <taxon>Dikarya</taxon>
        <taxon>Ascomycota</taxon>
        <taxon>Pezizomycotina</taxon>
        <taxon>Dothideomycetes</taxon>
        <taxon>Dothideomycetidae</taxon>
        <taxon>Mycosphaerellales</taxon>
        <taxon>Mycosphaerellaceae</taxon>
        <taxon>Sphaerulina</taxon>
    </lineage>
</organism>
<dbReference type="EMBL" id="KB456266">
    <property type="protein sequence ID" value="EMF11344.1"/>
    <property type="molecule type" value="Genomic_DNA"/>
</dbReference>
<evidence type="ECO:0000256" key="1">
    <source>
        <dbReference type="SAM" id="MobiDB-lite"/>
    </source>
</evidence>
<dbReference type="OrthoDB" id="4778783at2759"/>
<reference evidence="3 4" key="1">
    <citation type="journal article" date="2012" name="PLoS Pathog.">
        <title>Diverse lifestyles and strategies of plant pathogenesis encoded in the genomes of eighteen Dothideomycetes fungi.</title>
        <authorList>
            <person name="Ohm R.A."/>
            <person name="Feau N."/>
            <person name="Henrissat B."/>
            <person name="Schoch C.L."/>
            <person name="Horwitz B.A."/>
            <person name="Barry K.W."/>
            <person name="Condon B.J."/>
            <person name="Copeland A.C."/>
            <person name="Dhillon B."/>
            <person name="Glaser F."/>
            <person name="Hesse C.N."/>
            <person name="Kosti I."/>
            <person name="LaButti K."/>
            <person name="Lindquist E.A."/>
            <person name="Lucas S."/>
            <person name="Salamov A.A."/>
            <person name="Bradshaw R.E."/>
            <person name="Ciuffetti L."/>
            <person name="Hamelin R.C."/>
            <person name="Kema G.H.J."/>
            <person name="Lawrence C."/>
            <person name="Scott J.A."/>
            <person name="Spatafora J.W."/>
            <person name="Turgeon B.G."/>
            <person name="de Wit P.J.G.M."/>
            <person name="Zhong S."/>
            <person name="Goodwin S.B."/>
            <person name="Grigoriev I.V."/>
        </authorList>
    </citation>
    <scope>NUCLEOTIDE SEQUENCE [LARGE SCALE GENOMIC DNA]</scope>
    <source>
        <strain evidence="3 4">SO2202</strain>
    </source>
</reference>
<dbReference type="PROSITE" id="PS50888">
    <property type="entry name" value="BHLH"/>
    <property type="match status" value="1"/>
</dbReference>
<feature type="compositionally biased region" description="Low complexity" evidence="1">
    <location>
        <begin position="1"/>
        <end position="27"/>
    </location>
</feature>
<dbReference type="GO" id="GO:0046983">
    <property type="term" value="F:protein dimerization activity"/>
    <property type="evidence" value="ECO:0007669"/>
    <property type="project" value="InterPro"/>
</dbReference>
<dbReference type="AlphaFoldDB" id="M3BVJ4"/>
<dbReference type="eggNOG" id="ENOG502RGPM">
    <property type="taxonomic scope" value="Eukaryota"/>
</dbReference>
<dbReference type="InterPro" id="IPR036638">
    <property type="entry name" value="HLH_DNA-bd_sf"/>
</dbReference>
<keyword evidence="4" id="KW-1185">Reference proteome</keyword>
<name>M3BVJ4_SPHMS</name>
<dbReference type="Proteomes" id="UP000016931">
    <property type="component" value="Unassembled WGS sequence"/>
</dbReference>
<dbReference type="SUPFAM" id="SSF47459">
    <property type="entry name" value="HLH, helix-loop-helix DNA-binding domain"/>
    <property type="match status" value="1"/>
</dbReference>
<dbReference type="InterPro" id="IPR011598">
    <property type="entry name" value="bHLH_dom"/>
</dbReference>
<dbReference type="HOGENOM" id="CLU_1723484_0_0_1"/>
<gene>
    <name evidence="3" type="ORF">SEPMUDRAFT_150302</name>
</gene>
<evidence type="ECO:0000313" key="4">
    <source>
        <dbReference type="Proteomes" id="UP000016931"/>
    </source>
</evidence>
<sequence>MAAEQQQQHTIISPSTSSPQSSTSSPSEVLSTRAHYAVEKRYRSTLNERYATLARIVSSPDTMEICRTAMPEWEVPTKLEVPDPVAEKNTGKRQSKTTTLSVALHTIELLDRACVRKAREYQELSRRLSTIVGAAATATATAISTTTTTPGI</sequence>
<dbReference type="GeneID" id="27903214"/>
<feature type="region of interest" description="Disordered" evidence="1">
    <location>
        <begin position="1"/>
        <end position="32"/>
    </location>
</feature>
<accession>M3BVJ4</accession>
<feature type="domain" description="BHLH" evidence="2">
    <location>
        <begin position="30"/>
        <end position="110"/>
    </location>
</feature>